<comment type="similarity">
    <text evidence="2 5">Belongs to the syntaxin family.</text>
</comment>
<evidence type="ECO:0000256" key="5">
    <source>
        <dbReference type="RuleBase" id="RU003858"/>
    </source>
</evidence>
<evidence type="ECO:0000259" key="8">
    <source>
        <dbReference type="PROSITE" id="PS50192"/>
    </source>
</evidence>
<dbReference type="PANTHER" id="PTHR19957:SF408">
    <property type="entry name" value="SYNTAXIN-3-RELATED"/>
    <property type="match status" value="1"/>
</dbReference>
<protein>
    <recommendedName>
        <fullName evidence="8">t-SNARE coiled-coil homology domain-containing protein</fullName>
    </recommendedName>
</protein>
<organism evidence="9 10">
    <name type="scientific">Caenorhabditis bovis</name>
    <dbReference type="NCBI Taxonomy" id="2654633"/>
    <lineage>
        <taxon>Eukaryota</taxon>
        <taxon>Metazoa</taxon>
        <taxon>Ecdysozoa</taxon>
        <taxon>Nematoda</taxon>
        <taxon>Chromadorea</taxon>
        <taxon>Rhabditida</taxon>
        <taxon>Rhabditina</taxon>
        <taxon>Rhabditomorpha</taxon>
        <taxon>Rhabditoidea</taxon>
        <taxon>Rhabditidae</taxon>
        <taxon>Peloderinae</taxon>
        <taxon>Caenorhabditis</taxon>
    </lineage>
</organism>
<dbReference type="SMART" id="SM00397">
    <property type="entry name" value="t_SNARE"/>
    <property type="match status" value="1"/>
</dbReference>
<dbReference type="InterPro" id="IPR000727">
    <property type="entry name" value="T_SNARE_dom"/>
</dbReference>
<evidence type="ECO:0000256" key="1">
    <source>
        <dbReference type="ARBA" id="ARBA00004211"/>
    </source>
</evidence>
<feature type="transmembrane region" description="Helical" evidence="7">
    <location>
        <begin position="252"/>
        <end position="273"/>
    </location>
</feature>
<evidence type="ECO:0000256" key="7">
    <source>
        <dbReference type="SAM" id="Phobius"/>
    </source>
</evidence>
<dbReference type="Proteomes" id="UP000494206">
    <property type="component" value="Unassembled WGS sequence"/>
</dbReference>
<comment type="subcellular location">
    <subcellularLocation>
        <location evidence="1">Membrane</location>
        <topology evidence="1">Single-pass type IV membrane protein</topology>
    </subcellularLocation>
</comment>
<dbReference type="PROSITE" id="PS50192">
    <property type="entry name" value="T_SNARE"/>
    <property type="match status" value="1"/>
</dbReference>
<dbReference type="InterPro" id="IPR010989">
    <property type="entry name" value="SNARE"/>
</dbReference>
<dbReference type="AlphaFoldDB" id="A0A8S1E9X3"/>
<gene>
    <name evidence="9" type="ORF">CBOVIS_LOCUS3491</name>
</gene>
<dbReference type="GO" id="GO:0031201">
    <property type="term" value="C:SNARE complex"/>
    <property type="evidence" value="ECO:0007669"/>
    <property type="project" value="TreeGrafter"/>
</dbReference>
<feature type="domain" description="T-SNARE coiled-coil homology" evidence="8">
    <location>
        <begin position="178"/>
        <end position="240"/>
    </location>
</feature>
<dbReference type="OrthoDB" id="249087at2759"/>
<dbReference type="GO" id="GO:0005484">
    <property type="term" value="F:SNAP receptor activity"/>
    <property type="evidence" value="ECO:0007669"/>
    <property type="project" value="InterPro"/>
</dbReference>
<dbReference type="SUPFAM" id="SSF47661">
    <property type="entry name" value="t-snare proteins"/>
    <property type="match status" value="1"/>
</dbReference>
<dbReference type="GO" id="GO:0006886">
    <property type="term" value="P:intracellular protein transport"/>
    <property type="evidence" value="ECO:0007669"/>
    <property type="project" value="InterPro"/>
</dbReference>
<dbReference type="InterPro" id="IPR006012">
    <property type="entry name" value="Syntaxin/epimorphin_CS"/>
</dbReference>
<keyword evidence="3" id="KW-0813">Transport</keyword>
<keyword evidence="7" id="KW-1133">Transmembrane helix</keyword>
<keyword evidence="10" id="KW-1185">Reference proteome</keyword>
<dbReference type="GO" id="GO:0006836">
    <property type="term" value="P:neurotransmitter transport"/>
    <property type="evidence" value="ECO:0007669"/>
    <property type="project" value="UniProtKB-KW"/>
</dbReference>
<evidence type="ECO:0000256" key="3">
    <source>
        <dbReference type="ARBA" id="ARBA00022448"/>
    </source>
</evidence>
<name>A0A8S1E9X3_9PELO</name>
<dbReference type="InterPro" id="IPR045242">
    <property type="entry name" value="Syntaxin"/>
</dbReference>
<dbReference type="GO" id="GO:0012505">
    <property type="term" value="C:endomembrane system"/>
    <property type="evidence" value="ECO:0007669"/>
    <property type="project" value="TreeGrafter"/>
</dbReference>
<feature type="compositionally biased region" description="Basic and acidic residues" evidence="6">
    <location>
        <begin position="1"/>
        <end position="14"/>
    </location>
</feature>
<dbReference type="InterPro" id="IPR006011">
    <property type="entry name" value="Syntaxin_N"/>
</dbReference>
<sequence>MPRDRLAELREKAGVSENASLPRRRPSKNDDVTKPLIDPEADFEMFLQRCTNIREGMKSLNDDYEDIKQLHGKLLTTPGADAVLKEETKNLPTATCGISRAKCEQVRSITKSLETIMLKFNKEQNDYKEKATKKITEYLKIRNIQLTDDEVEDAVNTGNLSDLTKGVMLALSEKKALYDDVKSRATEIKRLEEQIRRLADMFHDLHLLVVSQGEMLDRIENSVQNATEYATRARGNVEEARRLKKRAQKMKIIIIIISIVFFLILLLIVQAAICHFTPIC</sequence>
<dbReference type="Gene3D" id="1.20.58.70">
    <property type="match status" value="1"/>
</dbReference>
<evidence type="ECO:0000256" key="2">
    <source>
        <dbReference type="ARBA" id="ARBA00009063"/>
    </source>
</evidence>
<evidence type="ECO:0000313" key="9">
    <source>
        <dbReference type="EMBL" id="CAB3400587.1"/>
    </source>
</evidence>
<dbReference type="GO" id="GO:0000149">
    <property type="term" value="F:SNARE binding"/>
    <property type="evidence" value="ECO:0007669"/>
    <property type="project" value="TreeGrafter"/>
</dbReference>
<feature type="region of interest" description="Disordered" evidence="6">
    <location>
        <begin position="1"/>
        <end position="35"/>
    </location>
</feature>
<dbReference type="GO" id="GO:0005886">
    <property type="term" value="C:plasma membrane"/>
    <property type="evidence" value="ECO:0007669"/>
    <property type="project" value="TreeGrafter"/>
</dbReference>
<dbReference type="CDD" id="cd15848">
    <property type="entry name" value="SNARE_syntaxin1-like"/>
    <property type="match status" value="1"/>
</dbReference>
<evidence type="ECO:0000313" key="10">
    <source>
        <dbReference type="Proteomes" id="UP000494206"/>
    </source>
</evidence>
<keyword evidence="7" id="KW-0472">Membrane</keyword>
<dbReference type="GO" id="GO:0006906">
    <property type="term" value="P:vesicle fusion"/>
    <property type="evidence" value="ECO:0007669"/>
    <property type="project" value="TreeGrafter"/>
</dbReference>
<keyword evidence="7" id="KW-0812">Transmembrane</keyword>
<comment type="caution">
    <text evidence="9">The sequence shown here is derived from an EMBL/GenBank/DDBJ whole genome shotgun (WGS) entry which is preliminary data.</text>
</comment>
<dbReference type="GO" id="GO:0006887">
    <property type="term" value="P:exocytosis"/>
    <property type="evidence" value="ECO:0007669"/>
    <property type="project" value="TreeGrafter"/>
</dbReference>
<reference evidence="9 10" key="1">
    <citation type="submission" date="2020-04" db="EMBL/GenBank/DDBJ databases">
        <authorList>
            <person name="Laetsch R D."/>
            <person name="Stevens L."/>
            <person name="Kumar S."/>
            <person name="Blaxter L. M."/>
        </authorList>
    </citation>
    <scope>NUCLEOTIDE SEQUENCE [LARGE SCALE GENOMIC DNA]</scope>
</reference>
<dbReference type="GO" id="GO:0048278">
    <property type="term" value="P:vesicle docking"/>
    <property type="evidence" value="ECO:0007669"/>
    <property type="project" value="TreeGrafter"/>
</dbReference>
<dbReference type="PANTHER" id="PTHR19957">
    <property type="entry name" value="SYNTAXIN"/>
    <property type="match status" value="1"/>
</dbReference>
<evidence type="ECO:0000256" key="6">
    <source>
        <dbReference type="SAM" id="MobiDB-lite"/>
    </source>
</evidence>
<dbReference type="SMART" id="SM00503">
    <property type="entry name" value="SynN"/>
    <property type="match status" value="1"/>
</dbReference>
<dbReference type="PROSITE" id="PS00914">
    <property type="entry name" value="SYNTAXIN"/>
    <property type="match status" value="1"/>
</dbReference>
<accession>A0A8S1E9X3</accession>
<evidence type="ECO:0000256" key="4">
    <source>
        <dbReference type="ARBA" id="ARBA00022775"/>
    </source>
</evidence>
<proteinExistence type="inferred from homology"/>
<dbReference type="EMBL" id="CADEPM010000002">
    <property type="protein sequence ID" value="CAB3400587.1"/>
    <property type="molecule type" value="Genomic_DNA"/>
</dbReference>
<keyword evidence="4" id="KW-0532">Neurotransmitter transport</keyword>
<dbReference type="Pfam" id="PF05739">
    <property type="entry name" value="SNARE"/>
    <property type="match status" value="1"/>
</dbReference>